<comment type="caution">
    <text evidence="2">The sequence shown here is derived from an EMBL/GenBank/DDBJ whole genome shotgun (WGS) entry which is preliminary data.</text>
</comment>
<keyword evidence="3" id="KW-1185">Reference proteome</keyword>
<dbReference type="RefSeq" id="WP_132098609.1">
    <property type="nucleotide sequence ID" value="NZ_SMDA01000006.1"/>
</dbReference>
<evidence type="ECO:0000313" key="3">
    <source>
        <dbReference type="Proteomes" id="UP000294801"/>
    </source>
</evidence>
<name>A0ABY2D0D2_GULMO</name>
<dbReference type="InterPro" id="IPR009305">
    <property type="entry name" value="Mpo1-like"/>
</dbReference>
<dbReference type="EMBL" id="SMDA01000006">
    <property type="protein sequence ID" value="TCW30746.1"/>
    <property type="molecule type" value="Genomic_DNA"/>
</dbReference>
<dbReference type="PANTHER" id="PTHR28026:SF9">
    <property type="entry name" value="2-HYDROXY-PALMITIC ACID DIOXYGENASE MPO1"/>
    <property type="match status" value="1"/>
</dbReference>
<keyword evidence="1" id="KW-0812">Transmembrane</keyword>
<dbReference type="Proteomes" id="UP000294801">
    <property type="component" value="Unassembled WGS sequence"/>
</dbReference>
<gene>
    <name evidence="2" type="ORF">EV669_10672</name>
</gene>
<dbReference type="Pfam" id="PF06127">
    <property type="entry name" value="Mpo1-like"/>
    <property type="match status" value="1"/>
</dbReference>
<feature type="transmembrane region" description="Helical" evidence="1">
    <location>
        <begin position="97"/>
        <end position="118"/>
    </location>
</feature>
<feature type="transmembrane region" description="Helical" evidence="1">
    <location>
        <begin position="21"/>
        <end position="39"/>
    </location>
</feature>
<evidence type="ECO:0000256" key="1">
    <source>
        <dbReference type="SAM" id="Phobius"/>
    </source>
</evidence>
<reference evidence="2 3" key="1">
    <citation type="submission" date="2019-03" db="EMBL/GenBank/DDBJ databases">
        <title>Genomic Encyclopedia of Type Strains, Phase IV (KMG-IV): sequencing the most valuable type-strain genomes for metagenomic binning, comparative biology and taxonomic classification.</title>
        <authorList>
            <person name="Goeker M."/>
        </authorList>
    </citation>
    <scope>NUCLEOTIDE SEQUENCE [LARGE SCALE GENOMIC DNA]</scope>
    <source>
        <strain evidence="2 3">DSM 18507</strain>
    </source>
</reference>
<feature type="transmembrane region" description="Helical" evidence="1">
    <location>
        <begin position="130"/>
        <end position="150"/>
    </location>
</feature>
<accession>A0ABY2D0D2</accession>
<protein>
    <submittedName>
        <fullName evidence="2">Membrane protein YGL010W</fullName>
    </submittedName>
</protein>
<feature type="transmembrane region" description="Helical" evidence="1">
    <location>
        <begin position="72"/>
        <end position="91"/>
    </location>
</feature>
<keyword evidence="1" id="KW-1133">Transmembrane helix</keyword>
<keyword evidence="1" id="KW-0472">Membrane</keyword>
<feature type="transmembrane region" description="Helical" evidence="1">
    <location>
        <begin position="45"/>
        <end position="65"/>
    </location>
</feature>
<proteinExistence type="predicted"/>
<dbReference type="PANTHER" id="PTHR28026">
    <property type="entry name" value="DUF962 DOMAIN PROTEIN (AFU_ORTHOLOGUE AFUA_8G05310)"/>
    <property type="match status" value="1"/>
</dbReference>
<evidence type="ECO:0000313" key="2">
    <source>
        <dbReference type="EMBL" id="TCW30746.1"/>
    </source>
</evidence>
<sequence length="175" mass="19443">MKTLNEHLIQYAAYHRDRRNILTHFFGIPLIVIAVAALLGRPQWALGPLLLTPAHAAVLATLVYYFRLDRGFGWAMLAFMGLALWAGVAVAAMPTPLWLVVAAGLFLMGWMLQFLGHLFEGRKPAFVDDLIGLLIGPLFIVAEWAFMLGWRREVATQIEAAAGPVRQGRRLKLPA</sequence>
<organism evidence="2 3">
    <name type="scientific">Gulbenkiania mobilis</name>
    <dbReference type="NCBI Taxonomy" id="397457"/>
    <lineage>
        <taxon>Bacteria</taxon>
        <taxon>Pseudomonadati</taxon>
        <taxon>Pseudomonadota</taxon>
        <taxon>Betaproteobacteria</taxon>
        <taxon>Neisseriales</taxon>
        <taxon>Chromobacteriaceae</taxon>
        <taxon>Gulbenkiania</taxon>
    </lineage>
</organism>